<dbReference type="SUPFAM" id="SSF52540">
    <property type="entry name" value="P-loop containing nucleoside triphosphate hydrolases"/>
    <property type="match status" value="1"/>
</dbReference>
<evidence type="ECO:0000313" key="4">
    <source>
        <dbReference type="Proteomes" id="UP000603865"/>
    </source>
</evidence>
<keyword evidence="4" id="KW-1185">Reference proteome</keyword>
<feature type="domain" description="Bacterial transcriptional activator" evidence="2">
    <location>
        <begin position="868"/>
        <end position="1000"/>
    </location>
</feature>
<reference evidence="3" key="1">
    <citation type="journal article" date="2014" name="Int. J. Syst. Evol. Microbiol.">
        <title>Complete genome sequence of Corynebacterium casei LMG S-19264T (=DSM 44701T), isolated from a smear-ripened cheese.</title>
        <authorList>
            <consortium name="US DOE Joint Genome Institute (JGI-PGF)"/>
            <person name="Walter F."/>
            <person name="Albersmeier A."/>
            <person name="Kalinowski J."/>
            <person name="Ruckert C."/>
        </authorList>
    </citation>
    <scope>NUCLEOTIDE SEQUENCE</scope>
    <source>
        <strain evidence="3">JCM 31311</strain>
    </source>
</reference>
<keyword evidence="1" id="KW-0802">TPR repeat</keyword>
<dbReference type="Pfam" id="PF25873">
    <property type="entry name" value="WHD_MalT"/>
    <property type="match status" value="1"/>
</dbReference>
<dbReference type="SMART" id="SM01043">
    <property type="entry name" value="BTAD"/>
    <property type="match status" value="1"/>
</dbReference>
<dbReference type="EMBL" id="BMQL01000024">
    <property type="protein sequence ID" value="GGR19904.1"/>
    <property type="molecule type" value="Genomic_DNA"/>
</dbReference>
<dbReference type="InterPro" id="IPR011990">
    <property type="entry name" value="TPR-like_helical_dom_sf"/>
</dbReference>
<evidence type="ECO:0000256" key="1">
    <source>
        <dbReference type="PROSITE-ProRule" id="PRU00339"/>
    </source>
</evidence>
<dbReference type="SUPFAM" id="SSF48452">
    <property type="entry name" value="TPR-like"/>
    <property type="match status" value="1"/>
</dbReference>
<dbReference type="Pfam" id="PF03704">
    <property type="entry name" value="BTAD"/>
    <property type="match status" value="1"/>
</dbReference>
<dbReference type="PROSITE" id="PS50005">
    <property type="entry name" value="TPR"/>
    <property type="match status" value="1"/>
</dbReference>
<evidence type="ECO:0000313" key="3">
    <source>
        <dbReference type="EMBL" id="GGR19904.1"/>
    </source>
</evidence>
<proteinExistence type="predicted"/>
<dbReference type="AlphaFoldDB" id="A0A918CG94"/>
<comment type="caution">
    <text evidence="3">The sequence shown here is derived from an EMBL/GenBank/DDBJ whole genome shotgun (WGS) entry which is preliminary data.</text>
</comment>
<dbReference type="InterPro" id="IPR059106">
    <property type="entry name" value="WHD_MalT"/>
</dbReference>
<accession>A0A918CG94</accession>
<dbReference type="RefSeq" id="WP_229776175.1">
    <property type="nucleotide sequence ID" value="NZ_BMQL01000024.1"/>
</dbReference>
<dbReference type="InterPro" id="IPR005158">
    <property type="entry name" value="BTAD"/>
</dbReference>
<feature type="repeat" description="TPR" evidence="1">
    <location>
        <begin position="917"/>
        <end position="950"/>
    </location>
</feature>
<dbReference type="InterPro" id="IPR051677">
    <property type="entry name" value="AfsR-DnrI-RedD_regulator"/>
</dbReference>
<sequence length="1002" mass="105761">MIPPPGWRDLTSLRRTRQPTVRGALARPRVTALLAAARVGVVVAPAGYGKTTALTAFPGPLCWLTLDADDADPQVLAAGLALAAEPLAGGGAPAALLDAGAVPRLVAARVGDLLERTGATLVLDDAHHLTHPQSAELLSRLLGGPGQRTRLILLSRVPLALPELTRLDAAGEVARLSVAELAFTPQEVSALAAAQGLHLTPAEVRSAHTLTEGWPIALRFLVQAAVQGRVRLAALDDLHSDAQMGTLFTYLAQEVLGPLDPALRTLLTHSSVFEELTPDLLQSVLEERQAGQLLDALAGSGTFLTRTGEVYRAHPLLRAHLRAQLNPEEITRLAARGAAFFEATGRPRRALAAHLQAGHDTRAAELLARHGRDWLAQGRTHLVLRSVQAVPSAAWTPTLYALAGDALRASSRYAEALARYAQASPLDRALGEARVALDTVQPALAWEPLATAARLMDAAGQAGLQRLQAENLLNAGQLADALALDPELIGGARYCLRSGNLTAALRLATRAAQGETGGARAAQNHREGLLLLSFLQALLGQSTEAEARAREGLAEGVRLESPFVQSLALARLGHALLIQNDLTGAAQVYRDAFEMARGVAGRLQVEPLMGLTVIAARSGDAGSANVQLQDALERSSGDRYMAGLLMLSAGLGQLQGGFPEQAQARLDEARAVLAEIGDSFGQGAADLALYAAAPSPELAACARTAVLRYPSLLAACSLLSPFPQRAQRAVLLARLGEGASSDEALALGAVGRALGYPALPRPDQVPGFEVDVRVLGRLTVSRNGREQRDWGRAKARDLLMLLALHPDGLAREVAQDLLFPDADPPVAERNFRVILHALGQVLEEGAVSGTFLERGDWLRLRPSPDLRVDIHAAWAVLSRPVGSAGRLTELLALPLRVAEVALHVVQETAAQYVNRLSDALVAEAAAALGHGDSERAIQAAERALTLDPAHEPATRVLMRSLHLGGNPAAVARRYSALSTALANLGLSPLPETVALYRALTEL</sequence>
<dbReference type="Gene3D" id="1.10.10.10">
    <property type="entry name" value="Winged helix-like DNA-binding domain superfamily/Winged helix DNA-binding domain"/>
    <property type="match status" value="1"/>
</dbReference>
<organism evidence="3 4">
    <name type="scientific">Deinococcus ruber</name>
    <dbReference type="NCBI Taxonomy" id="1848197"/>
    <lineage>
        <taxon>Bacteria</taxon>
        <taxon>Thermotogati</taxon>
        <taxon>Deinococcota</taxon>
        <taxon>Deinococci</taxon>
        <taxon>Deinococcales</taxon>
        <taxon>Deinococcaceae</taxon>
        <taxon>Deinococcus</taxon>
    </lineage>
</organism>
<name>A0A918CG94_9DEIO</name>
<dbReference type="InterPro" id="IPR036388">
    <property type="entry name" value="WH-like_DNA-bd_sf"/>
</dbReference>
<evidence type="ECO:0000259" key="2">
    <source>
        <dbReference type="SMART" id="SM01043"/>
    </source>
</evidence>
<gene>
    <name evidence="3" type="ORF">GCM10008957_35360</name>
</gene>
<protein>
    <submittedName>
        <fullName evidence="3">Transcriptional activator</fullName>
    </submittedName>
</protein>
<dbReference type="PANTHER" id="PTHR35807">
    <property type="entry name" value="TRANSCRIPTIONAL REGULATOR REDD-RELATED"/>
    <property type="match status" value="1"/>
</dbReference>
<dbReference type="InterPro" id="IPR027417">
    <property type="entry name" value="P-loop_NTPase"/>
</dbReference>
<dbReference type="SMART" id="SM00028">
    <property type="entry name" value="TPR"/>
    <property type="match status" value="3"/>
</dbReference>
<reference evidence="3" key="2">
    <citation type="submission" date="2020-09" db="EMBL/GenBank/DDBJ databases">
        <authorList>
            <person name="Sun Q."/>
            <person name="Ohkuma M."/>
        </authorList>
    </citation>
    <scope>NUCLEOTIDE SEQUENCE</scope>
    <source>
        <strain evidence="3">JCM 31311</strain>
    </source>
</reference>
<dbReference type="InterPro" id="IPR019734">
    <property type="entry name" value="TPR_rpt"/>
</dbReference>
<dbReference type="PANTHER" id="PTHR35807:SF2">
    <property type="entry name" value="TRANSCRIPTIONAL ACTIVATOR DOMAIN"/>
    <property type="match status" value="1"/>
</dbReference>
<dbReference type="Gene3D" id="1.25.40.10">
    <property type="entry name" value="Tetratricopeptide repeat domain"/>
    <property type="match status" value="2"/>
</dbReference>
<dbReference type="Proteomes" id="UP000603865">
    <property type="component" value="Unassembled WGS sequence"/>
</dbReference>